<evidence type="ECO:0000259" key="1">
    <source>
        <dbReference type="PROSITE" id="PS51787"/>
    </source>
</evidence>
<dbReference type="SMART" id="SM00464">
    <property type="entry name" value="LON"/>
    <property type="match status" value="1"/>
</dbReference>
<keyword evidence="3" id="KW-1185">Reference proteome</keyword>
<dbReference type="PANTHER" id="PTHR46732:SF8">
    <property type="entry name" value="ATP-DEPENDENT PROTEASE LA (LON) DOMAIN PROTEIN"/>
    <property type="match status" value="1"/>
</dbReference>
<dbReference type="PROSITE" id="PS51787">
    <property type="entry name" value="LON_N"/>
    <property type="match status" value="1"/>
</dbReference>
<sequence length="212" mass="23898">MIQQLPLFPLGTVLFPGSTINLHIFEERYRTMINQCIVEDVPFGVVYLRSGDEVTEDRPFARPAETASIGTMTQINAHVRLEDGRFLINAIGMQRFHIQYIIQRSPYMVGMVMPLSEESGSQVESAAKELRAVYRRYWHAVSVASGAPVEVEDLPVAPEALAYYLADRCQVGYPQKQRWLEMELTERLRSLSSELISELAILPPSVGLGNLN</sequence>
<dbReference type="PANTHER" id="PTHR46732">
    <property type="entry name" value="ATP-DEPENDENT PROTEASE LA (LON) DOMAIN PROTEIN"/>
    <property type="match status" value="1"/>
</dbReference>
<dbReference type="InterPro" id="IPR015947">
    <property type="entry name" value="PUA-like_sf"/>
</dbReference>
<feature type="domain" description="Lon N-terminal" evidence="1">
    <location>
        <begin position="2"/>
        <end position="200"/>
    </location>
</feature>
<proteinExistence type="predicted"/>
<dbReference type="eggNOG" id="COG2802">
    <property type="taxonomic scope" value="Bacteria"/>
</dbReference>
<protein>
    <submittedName>
        <fullName evidence="2">Peptidase S16 lon domain protein</fullName>
    </submittedName>
</protein>
<dbReference type="Proteomes" id="UP000054010">
    <property type="component" value="Unassembled WGS sequence"/>
</dbReference>
<reference evidence="2 3" key="1">
    <citation type="journal article" date="2011" name="J. Bacteriol.">
        <title>Draft genome sequence of the anoxygenic filamentous phototrophic bacterium Oscillochloris trichoides subsp. DG-6.</title>
        <authorList>
            <person name="Kuznetsov B.B."/>
            <person name="Ivanovsky R.N."/>
            <person name="Keppen O.I."/>
            <person name="Sukhacheva M.V."/>
            <person name="Bumazhkin B.K."/>
            <person name="Patutina E.O."/>
            <person name="Beletsky A.V."/>
            <person name="Mardanov A.V."/>
            <person name="Baslerov R.V."/>
            <person name="Panteleeva A.N."/>
            <person name="Kolganova T.V."/>
            <person name="Ravin N.V."/>
            <person name="Skryabin K.G."/>
        </authorList>
    </citation>
    <scope>NUCLEOTIDE SEQUENCE [LARGE SCALE GENOMIC DNA]</scope>
    <source>
        <strain evidence="2 3">DG-6</strain>
    </source>
</reference>
<dbReference type="InterPro" id="IPR003111">
    <property type="entry name" value="Lon_prtase_N"/>
</dbReference>
<dbReference type="Gene3D" id="2.30.130.40">
    <property type="entry name" value="LON domain-like"/>
    <property type="match status" value="1"/>
</dbReference>
<organism evidence="2 3">
    <name type="scientific">Oscillochloris trichoides DG-6</name>
    <dbReference type="NCBI Taxonomy" id="765420"/>
    <lineage>
        <taxon>Bacteria</taxon>
        <taxon>Bacillati</taxon>
        <taxon>Chloroflexota</taxon>
        <taxon>Chloroflexia</taxon>
        <taxon>Chloroflexales</taxon>
        <taxon>Chloroflexineae</taxon>
        <taxon>Oscillochloridaceae</taxon>
        <taxon>Oscillochloris</taxon>
    </lineage>
</organism>
<comment type="caution">
    <text evidence="2">The sequence shown here is derived from an EMBL/GenBank/DDBJ whole genome shotgun (WGS) entry which is preliminary data.</text>
</comment>
<dbReference type="AlphaFoldDB" id="E1II23"/>
<evidence type="ECO:0000313" key="2">
    <source>
        <dbReference type="EMBL" id="EFO79141.1"/>
    </source>
</evidence>
<evidence type="ECO:0000313" key="3">
    <source>
        <dbReference type="Proteomes" id="UP000054010"/>
    </source>
</evidence>
<dbReference type="HOGENOM" id="CLU_048359_1_1_0"/>
<gene>
    <name evidence="2" type="ORF">OSCT_2974</name>
</gene>
<dbReference type="SUPFAM" id="SSF88697">
    <property type="entry name" value="PUA domain-like"/>
    <property type="match status" value="1"/>
</dbReference>
<dbReference type="InterPro" id="IPR046336">
    <property type="entry name" value="Lon_prtase_N_sf"/>
</dbReference>
<dbReference type="EMBL" id="ADVR01000122">
    <property type="protein sequence ID" value="EFO79141.1"/>
    <property type="molecule type" value="Genomic_DNA"/>
</dbReference>
<name>E1II23_9CHLR</name>
<dbReference type="OrthoDB" id="9806457at2"/>
<dbReference type="Pfam" id="PF02190">
    <property type="entry name" value="LON_substr_bdg"/>
    <property type="match status" value="1"/>
</dbReference>
<accession>E1II23</accession>
<dbReference type="STRING" id="765420.OSCT_2974"/>